<sequence length="318" mass="34095">MRFAAVATAVALFVMGTGLLLVSALPTHINDAGIQPFAGEDSPFACHGVLEHTPARPAVLLGDAGGSSEEDAEATTPEPHDPAVEVTAGFGSTWPDHIDTIESTPAVDMELTPPDDMEAVPSPLVEAEGHGDGYVGQSVVYNNCNFAVHSNIVHGPRPGDEGPPEEIYSILQSQDSLKHPFAHDPRMGVSWKLWRTGVENTAPVQFEWTWHDSFQRTWYDLSMINAGEVGWLNEDAHQGEAIVGDEDGLGAYVGRVAIKHAFTDEGMTLTPGIVQGNCVPIRCAPGEEYCTASYNAHNDWGQQHDCGEAVDLKLTLCG</sequence>
<keyword evidence="2" id="KW-0732">Signal</keyword>
<feature type="chain" id="PRO_5008098446" evidence="2">
    <location>
        <begin position="25"/>
        <end position="318"/>
    </location>
</feature>
<proteinExistence type="predicted"/>
<accession>A0A178ZEB7</accession>
<name>A0A178ZEB7_9EURO</name>
<dbReference type="OrthoDB" id="3682664at2759"/>
<protein>
    <submittedName>
        <fullName evidence="3">Uncharacterized protein</fullName>
    </submittedName>
</protein>
<dbReference type="AlphaFoldDB" id="A0A178ZEB7"/>
<evidence type="ECO:0000313" key="4">
    <source>
        <dbReference type="Proteomes" id="UP000078343"/>
    </source>
</evidence>
<dbReference type="STRING" id="1367422.A0A178ZEB7"/>
<evidence type="ECO:0000256" key="1">
    <source>
        <dbReference type="SAM" id="MobiDB-lite"/>
    </source>
</evidence>
<dbReference type="EMBL" id="LVYI01000006">
    <property type="protein sequence ID" value="OAP58098.1"/>
    <property type="molecule type" value="Genomic_DNA"/>
</dbReference>
<keyword evidence="4" id="KW-1185">Reference proteome</keyword>
<organism evidence="3 4">
    <name type="scientific">Fonsecaea erecta</name>
    <dbReference type="NCBI Taxonomy" id="1367422"/>
    <lineage>
        <taxon>Eukaryota</taxon>
        <taxon>Fungi</taxon>
        <taxon>Dikarya</taxon>
        <taxon>Ascomycota</taxon>
        <taxon>Pezizomycotina</taxon>
        <taxon>Eurotiomycetes</taxon>
        <taxon>Chaetothyriomycetidae</taxon>
        <taxon>Chaetothyriales</taxon>
        <taxon>Herpotrichiellaceae</taxon>
        <taxon>Fonsecaea</taxon>
    </lineage>
</organism>
<gene>
    <name evidence="3" type="ORF">AYL99_07188</name>
</gene>
<evidence type="ECO:0000256" key="2">
    <source>
        <dbReference type="SAM" id="SignalP"/>
    </source>
</evidence>
<dbReference type="RefSeq" id="XP_018691465.1">
    <property type="nucleotide sequence ID" value="XM_018838697.1"/>
</dbReference>
<feature type="region of interest" description="Disordered" evidence="1">
    <location>
        <begin position="61"/>
        <end position="83"/>
    </location>
</feature>
<dbReference type="Proteomes" id="UP000078343">
    <property type="component" value="Unassembled WGS sequence"/>
</dbReference>
<comment type="caution">
    <text evidence="3">The sequence shown here is derived from an EMBL/GenBank/DDBJ whole genome shotgun (WGS) entry which is preliminary data.</text>
</comment>
<feature type="signal peptide" evidence="2">
    <location>
        <begin position="1"/>
        <end position="24"/>
    </location>
</feature>
<dbReference type="GeneID" id="30011356"/>
<reference evidence="3 4" key="1">
    <citation type="submission" date="2016-04" db="EMBL/GenBank/DDBJ databases">
        <title>Draft genome of Fonsecaea erecta CBS 125763.</title>
        <authorList>
            <person name="Weiss V.A."/>
            <person name="Vicente V.A."/>
            <person name="Raittz R.T."/>
            <person name="Moreno L.F."/>
            <person name="De Souza E.M."/>
            <person name="Pedrosa F.O."/>
            <person name="Steffens M.B."/>
            <person name="Faoro H."/>
            <person name="Tadra-Sfeir M.Z."/>
            <person name="Najafzadeh M.J."/>
            <person name="Felipe M.S."/>
            <person name="Teixeira M."/>
            <person name="Sun J."/>
            <person name="Xi L."/>
            <person name="Gomes R."/>
            <person name="De Azevedo C.M."/>
            <person name="Salgado C.G."/>
            <person name="Da Silva M.B."/>
            <person name="Nascimento M.F."/>
            <person name="Queiroz-Telles F."/>
            <person name="Attili D.S."/>
            <person name="Gorbushina A."/>
        </authorList>
    </citation>
    <scope>NUCLEOTIDE SEQUENCE [LARGE SCALE GENOMIC DNA]</scope>
    <source>
        <strain evidence="3 4">CBS 125763</strain>
    </source>
</reference>
<evidence type="ECO:0000313" key="3">
    <source>
        <dbReference type="EMBL" id="OAP58098.1"/>
    </source>
</evidence>